<dbReference type="SMART" id="SM00257">
    <property type="entry name" value="LysM"/>
    <property type="match status" value="1"/>
</dbReference>
<dbReference type="PANTHER" id="PTHR34997:SF1">
    <property type="entry name" value="PEPTIDOGLYCAN-BINDING LYSIN DOMAIN"/>
    <property type="match status" value="1"/>
</dbReference>
<evidence type="ECO:0000256" key="3">
    <source>
        <dbReference type="SAM" id="MobiDB-lite"/>
    </source>
</evidence>
<proteinExistence type="predicted"/>
<name>A0A165HRD8_EXIGL</name>
<accession>A0A165HRD8</accession>
<evidence type="ECO:0000256" key="2">
    <source>
        <dbReference type="ARBA" id="ARBA00023026"/>
    </source>
</evidence>
<feature type="chain" id="PRO_5007858808" description="LysM domain-containing protein" evidence="4">
    <location>
        <begin position="21"/>
        <end position="288"/>
    </location>
</feature>
<sequence>MTKFSTFFFALSVASTLVFASPLPESGSTDVSAFDSAFDVDADFVDFEVEDVDEVDEDEDVEVDYSHVNALASREVCNVGAANMAVVDRVYATARVRKVTAKVMLATFETGLQESNFNNLNCGDQDSVGVFQQRPSQGWGSVSQIRNVKYSTNKFLDLAIPYDRANPGYTAGQLAQAVQRSEFPDRYDLRKAAAEDLIRKARARYGGKKPVIKTSKPSKGKGVKAPSNRASGTVTSGCKKYRTVKKGDTCAPLAKAGGISVKTFLKLNKGVHSNCNNLQLNKAYCIKN</sequence>
<dbReference type="Proteomes" id="UP000077266">
    <property type="component" value="Unassembled WGS sequence"/>
</dbReference>
<dbReference type="InterPro" id="IPR036779">
    <property type="entry name" value="LysM_dom_sf"/>
</dbReference>
<keyword evidence="7" id="KW-1185">Reference proteome</keyword>
<dbReference type="Pfam" id="PF01476">
    <property type="entry name" value="LysM"/>
    <property type="match status" value="1"/>
</dbReference>
<feature type="compositionally biased region" description="Basic residues" evidence="3">
    <location>
        <begin position="210"/>
        <end position="222"/>
    </location>
</feature>
<dbReference type="EMBL" id="KV426010">
    <property type="protein sequence ID" value="KZV92355.1"/>
    <property type="molecule type" value="Genomic_DNA"/>
</dbReference>
<evidence type="ECO:0000256" key="4">
    <source>
        <dbReference type="SAM" id="SignalP"/>
    </source>
</evidence>
<keyword evidence="4" id="KW-0732">Signal</keyword>
<feature type="domain" description="LysM" evidence="5">
    <location>
        <begin position="240"/>
        <end position="286"/>
    </location>
</feature>
<evidence type="ECO:0000259" key="5">
    <source>
        <dbReference type="PROSITE" id="PS51782"/>
    </source>
</evidence>
<evidence type="ECO:0000313" key="7">
    <source>
        <dbReference type="Proteomes" id="UP000077266"/>
    </source>
</evidence>
<gene>
    <name evidence="6" type="ORF">EXIGLDRAFT_692800</name>
</gene>
<dbReference type="SUPFAM" id="SSF54106">
    <property type="entry name" value="LysM domain"/>
    <property type="match status" value="1"/>
</dbReference>
<protein>
    <recommendedName>
        <fullName evidence="5">LysM domain-containing protein</fullName>
    </recommendedName>
</protein>
<dbReference type="InterPro" id="IPR018392">
    <property type="entry name" value="LysM"/>
</dbReference>
<dbReference type="InParanoid" id="A0A165HRD8"/>
<feature type="region of interest" description="Disordered" evidence="3">
    <location>
        <begin position="210"/>
        <end position="235"/>
    </location>
</feature>
<feature type="signal peptide" evidence="4">
    <location>
        <begin position="1"/>
        <end position="20"/>
    </location>
</feature>
<dbReference type="GO" id="GO:0008061">
    <property type="term" value="F:chitin binding"/>
    <property type="evidence" value="ECO:0007669"/>
    <property type="project" value="UniProtKB-KW"/>
</dbReference>
<evidence type="ECO:0000313" key="6">
    <source>
        <dbReference type="EMBL" id="KZV92355.1"/>
    </source>
</evidence>
<organism evidence="6 7">
    <name type="scientific">Exidia glandulosa HHB12029</name>
    <dbReference type="NCBI Taxonomy" id="1314781"/>
    <lineage>
        <taxon>Eukaryota</taxon>
        <taxon>Fungi</taxon>
        <taxon>Dikarya</taxon>
        <taxon>Basidiomycota</taxon>
        <taxon>Agaricomycotina</taxon>
        <taxon>Agaricomycetes</taxon>
        <taxon>Auriculariales</taxon>
        <taxon>Exidiaceae</taxon>
        <taxon>Exidia</taxon>
    </lineage>
</organism>
<dbReference type="PROSITE" id="PS51782">
    <property type="entry name" value="LYSM"/>
    <property type="match status" value="1"/>
</dbReference>
<keyword evidence="1" id="KW-0147">Chitin-binding</keyword>
<dbReference type="InterPro" id="IPR052210">
    <property type="entry name" value="LysM1-like"/>
</dbReference>
<dbReference type="AlphaFoldDB" id="A0A165HRD8"/>
<dbReference type="CDD" id="cd00118">
    <property type="entry name" value="LysM"/>
    <property type="match status" value="1"/>
</dbReference>
<dbReference type="OrthoDB" id="5985073at2759"/>
<dbReference type="Gene3D" id="3.10.350.10">
    <property type="entry name" value="LysM domain"/>
    <property type="match status" value="1"/>
</dbReference>
<dbReference type="PANTHER" id="PTHR34997">
    <property type="entry name" value="AM15"/>
    <property type="match status" value="1"/>
</dbReference>
<evidence type="ECO:0000256" key="1">
    <source>
        <dbReference type="ARBA" id="ARBA00022669"/>
    </source>
</evidence>
<keyword evidence="2" id="KW-0843">Virulence</keyword>
<reference evidence="6 7" key="1">
    <citation type="journal article" date="2016" name="Mol. Biol. Evol.">
        <title>Comparative Genomics of Early-Diverging Mushroom-Forming Fungi Provides Insights into the Origins of Lignocellulose Decay Capabilities.</title>
        <authorList>
            <person name="Nagy L.G."/>
            <person name="Riley R."/>
            <person name="Tritt A."/>
            <person name="Adam C."/>
            <person name="Daum C."/>
            <person name="Floudas D."/>
            <person name="Sun H."/>
            <person name="Yadav J.S."/>
            <person name="Pangilinan J."/>
            <person name="Larsson K.H."/>
            <person name="Matsuura K."/>
            <person name="Barry K."/>
            <person name="Labutti K."/>
            <person name="Kuo R."/>
            <person name="Ohm R.A."/>
            <person name="Bhattacharya S.S."/>
            <person name="Shirouzu T."/>
            <person name="Yoshinaga Y."/>
            <person name="Martin F.M."/>
            <person name="Grigoriev I.V."/>
            <person name="Hibbett D.S."/>
        </authorList>
    </citation>
    <scope>NUCLEOTIDE SEQUENCE [LARGE SCALE GENOMIC DNA]</scope>
    <source>
        <strain evidence="6 7">HHB12029</strain>
    </source>
</reference>